<dbReference type="EMBL" id="CP000663">
    <property type="protein sequence ID" value="ABP73070.1"/>
    <property type="molecule type" value="Genomic_DNA"/>
</dbReference>
<evidence type="ECO:0000313" key="1">
    <source>
        <dbReference type="EMBL" id="ABP73070.1"/>
    </source>
</evidence>
<dbReference type="AlphaFoldDB" id="A4X0A6"/>
<dbReference type="Pfam" id="PF05437">
    <property type="entry name" value="AzlD"/>
    <property type="match status" value="1"/>
</dbReference>
<name>A4X0A6_CERS5</name>
<geneLocation type="plasmid" evidence="1">
    <name>pRSPA02</name>
</geneLocation>
<dbReference type="InterPro" id="IPR008407">
    <property type="entry name" value="Brnchd-chn_aa_trnsp_AzlD"/>
</dbReference>
<dbReference type="HOGENOM" id="CLU_2556090_0_0_5"/>
<organism evidence="1">
    <name type="scientific">Cereibacter sphaeroides (strain ATCC 17025 / ATH 2.4.3)</name>
    <name type="common">Rhodobacter sphaeroides</name>
    <dbReference type="NCBI Taxonomy" id="349102"/>
    <lineage>
        <taxon>Bacteria</taxon>
        <taxon>Pseudomonadati</taxon>
        <taxon>Pseudomonadota</taxon>
        <taxon>Alphaproteobacteria</taxon>
        <taxon>Rhodobacterales</taxon>
        <taxon>Paracoccaceae</taxon>
        <taxon>Cereibacter</taxon>
    </lineage>
</organism>
<accession>A4X0A6</accession>
<gene>
    <name evidence="1" type="ordered locus">Rsph17025_4220</name>
</gene>
<proteinExistence type="predicted"/>
<dbReference type="KEGG" id="rsq:Rsph17025_4220"/>
<sequence length="82" mass="8301">MDAAGRRTRRGLDRLGPCLIAAMATIVILPPFLSAATALDILSELAGLLAVGAVMRLRADPGLATLGGMAAYHLAGVSAFAP</sequence>
<keyword evidence="1" id="KW-0614">Plasmid</keyword>
<protein>
    <submittedName>
        <fullName evidence="1">Uncharacterized protein</fullName>
    </submittedName>
</protein>
<reference evidence="1" key="1">
    <citation type="submission" date="2007-04" db="EMBL/GenBank/DDBJ databases">
        <title>Complete sequence of plasmid pRSPA02 of Rhodobacter sphaeroides ATCC 17025.</title>
        <authorList>
            <consortium name="US DOE Joint Genome Institute"/>
            <person name="Copeland A."/>
            <person name="Lucas S."/>
            <person name="Lapidus A."/>
            <person name="Barry K."/>
            <person name="Detter J.C."/>
            <person name="Glavina del Rio T."/>
            <person name="Hammon N."/>
            <person name="Israni S."/>
            <person name="Dalin E."/>
            <person name="Tice H."/>
            <person name="Pitluck S."/>
            <person name="Chertkov O."/>
            <person name="Brettin T."/>
            <person name="Bruce D."/>
            <person name="Han C."/>
            <person name="Schmutz J."/>
            <person name="Larimer F."/>
            <person name="Land M."/>
            <person name="Hauser L."/>
            <person name="Kyrpides N."/>
            <person name="Kim E."/>
            <person name="Richardson P."/>
            <person name="Mackenzie C."/>
            <person name="Choudhary M."/>
            <person name="Donohue T.J."/>
            <person name="Kaplan S."/>
        </authorList>
    </citation>
    <scope>NUCLEOTIDE SEQUENCE [LARGE SCALE GENOMIC DNA]</scope>
    <source>
        <strain evidence="1">ATCC 17025</strain>
        <plasmid evidence="1">pRSPA02</plasmid>
    </source>
</reference>